<dbReference type="Gene3D" id="2.60.40.760">
    <property type="entry name" value="Expansin, cellulose-binding-like domain"/>
    <property type="match status" value="1"/>
</dbReference>
<keyword evidence="1 2" id="KW-0732">Signal</keyword>
<evidence type="ECO:0000313" key="4">
    <source>
        <dbReference type="Proteomes" id="UP001489004"/>
    </source>
</evidence>
<dbReference type="InterPro" id="IPR036749">
    <property type="entry name" value="Expansin_CBD_sf"/>
</dbReference>
<dbReference type="PANTHER" id="PTHR31836">
    <property type="match status" value="1"/>
</dbReference>
<evidence type="ECO:0000256" key="1">
    <source>
        <dbReference type="ARBA" id="ARBA00022729"/>
    </source>
</evidence>
<proteinExistence type="predicted"/>
<evidence type="ECO:0008006" key="5">
    <source>
        <dbReference type="Google" id="ProtNLM"/>
    </source>
</evidence>
<organism evidence="3 4">
    <name type="scientific">[Myrmecia] bisecta</name>
    <dbReference type="NCBI Taxonomy" id="41462"/>
    <lineage>
        <taxon>Eukaryota</taxon>
        <taxon>Viridiplantae</taxon>
        <taxon>Chlorophyta</taxon>
        <taxon>core chlorophytes</taxon>
        <taxon>Trebouxiophyceae</taxon>
        <taxon>Trebouxiales</taxon>
        <taxon>Trebouxiaceae</taxon>
        <taxon>Myrmecia</taxon>
    </lineage>
</organism>
<reference evidence="3 4" key="1">
    <citation type="journal article" date="2024" name="Nat. Commun.">
        <title>Phylogenomics reveals the evolutionary origins of lichenization in chlorophyte algae.</title>
        <authorList>
            <person name="Puginier C."/>
            <person name="Libourel C."/>
            <person name="Otte J."/>
            <person name="Skaloud P."/>
            <person name="Haon M."/>
            <person name="Grisel S."/>
            <person name="Petersen M."/>
            <person name="Berrin J.G."/>
            <person name="Delaux P.M."/>
            <person name="Dal Grande F."/>
            <person name="Keller J."/>
        </authorList>
    </citation>
    <scope>NUCLEOTIDE SEQUENCE [LARGE SCALE GENOMIC DNA]</scope>
    <source>
        <strain evidence="3 4">SAG 2043</strain>
    </source>
</reference>
<dbReference type="InterPro" id="IPR051477">
    <property type="entry name" value="Expansin_CellWall"/>
</dbReference>
<evidence type="ECO:0000313" key="3">
    <source>
        <dbReference type="EMBL" id="KAK9829703.1"/>
    </source>
</evidence>
<dbReference type="Gene3D" id="2.40.40.10">
    <property type="entry name" value="RlpA-like domain"/>
    <property type="match status" value="1"/>
</dbReference>
<evidence type="ECO:0000256" key="2">
    <source>
        <dbReference type="SAM" id="SignalP"/>
    </source>
</evidence>
<dbReference type="AlphaFoldDB" id="A0AAW1R808"/>
<dbReference type="SUPFAM" id="SSF49590">
    <property type="entry name" value="PHL pollen allergen"/>
    <property type="match status" value="1"/>
</dbReference>
<accession>A0AAW1R808</accession>
<protein>
    <recommendedName>
        <fullName evidence="5">Expansin</fullName>
    </recommendedName>
</protein>
<dbReference type="EMBL" id="JALJOR010000001">
    <property type="protein sequence ID" value="KAK9829703.1"/>
    <property type="molecule type" value="Genomic_DNA"/>
</dbReference>
<feature type="chain" id="PRO_5043755015" description="Expansin" evidence="2">
    <location>
        <begin position="22"/>
        <end position="289"/>
    </location>
</feature>
<feature type="signal peptide" evidence="2">
    <location>
        <begin position="1"/>
        <end position="21"/>
    </location>
</feature>
<gene>
    <name evidence="3" type="ORF">WJX72_007439</name>
</gene>
<keyword evidence="4" id="KW-1185">Reference proteome</keyword>
<dbReference type="Proteomes" id="UP001489004">
    <property type="component" value="Unassembled WGS sequence"/>
</dbReference>
<name>A0AAW1R808_9CHLO</name>
<sequence length="289" mass="31118">MASRRIALLGLLACFGIAAQAAGIDWSAVQNGATFTGDGTFYGQQSGQNDAGACTYGLHYGNTLGLDWSKGVQTYIALNNAQFDQSNACGLCLMYRGTGPGIGVTPISRNWTYGFVDNLCPECEVGSIDQNLNGDGRWKIEWFPIPCNVGAGKFYYSIFPGAFQHWAMFAISNTRVPIKSVEAFIDGQWRSLPRQPNNNWPVSSQQVTFPIKVRVTSILGDMVEDAIPSNKGGFGSAQFPDRGPSFRLDGTAANPALTADPNAPIVLPKDLNVFGQSTSTPSRRRLMGA</sequence>
<dbReference type="PANTHER" id="PTHR31836:SF21">
    <property type="entry name" value="EXPANSIN-LIKE PROTEIN 7"/>
    <property type="match status" value="1"/>
</dbReference>
<dbReference type="SUPFAM" id="SSF50685">
    <property type="entry name" value="Barwin-like endoglucanases"/>
    <property type="match status" value="1"/>
</dbReference>
<dbReference type="InterPro" id="IPR036908">
    <property type="entry name" value="RlpA-like_sf"/>
</dbReference>
<comment type="caution">
    <text evidence="3">The sequence shown here is derived from an EMBL/GenBank/DDBJ whole genome shotgun (WGS) entry which is preliminary data.</text>
</comment>
<dbReference type="CDD" id="cd22271">
    <property type="entry name" value="DPBB_EXP_N-like"/>
    <property type="match status" value="1"/>
</dbReference>